<dbReference type="AlphaFoldDB" id="A0A1D7XI72"/>
<evidence type="ECO:0000313" key="11">
    <source>
        <dbReference type="Proteomes" id="UP000094652"/>
    </source>
</evidence>
<dbReference type="FunFam" id="1.20.1740.10:FF:000004">
    <property type="entry name" value="Sodium:alanine symporter family protein"/>
    <property type="match status" value="1"/>
</dbReference>
<accession>A0A1D7XI72</accession>
<keyword evidence="11" id="KW-1185">Reference proteome</keyword>
<reference evidence="11" key="1">
    <citation type="submission" date="2016-09" db="EMBL/GenBank/DDBJ databases">
        <title>Genomics of Clostridium taeniosporum, an organism which forms endospores with ribbon-like appendages.</title>
        <authorList>
            <person name="Walker J.R."/>
        </authorList>
    </citation>
    <scope>NUCLEOTIDE SEQUENCE [LARGE SCALE GENOMIC DNA]</scope>
    <source>
        <strain evidence="11">1/k</strain>
    </source>
</reference>
<sequence>MLLSNLLLSTAGVQSFLKTIDSIIWGPPLLILLVGTGLYLTFRLKVLQIFRLPMALKFVFGKDDELKNEDAKGDVSSFAALCTALSATIGTGNIVGVATAIKAGGPGALLWMWLAAFFGMATKYAEGVLAIKYREIDENGEMCGGPMYYIQNGLGLKWLAKLFALFGVGVAFFGIGTFGQVNSIAAAASNFNIPLYATAIVTTTLVALVTLGGIKRISKVSETFVPFMAVAYIIGAALVLIFNHTAVPGAIRLVFESAFNTEAIGGGVLGITVTMAIRNGIARGVFSNESGLGSAPIAAAAAKTNLPVKQGLISMTGTFFDTIIVCTMTGLAIVITSGSTGVFEVGATIEGAGLTSAAFEIGLPIAFLGKYIVNIGLIFFAFTTILGWNYYGEKCIQYLFGTKLIMPYRIIYIMLVAIGPFLPLELIFIIADIVNGCMAFPNLIGLIGLRKVIIQETEEFFEEMKEKDSMEEAVV</sequence>
<dbReference type="Proteomes" id="UP000094652">
    <property type="component" value="Chromosome"/>
</dbReference>
<keyword evidence="5 9" id="KW-0812">Transmembrane</keyword>
<evidence type="ECO:0000256" key="2">
    <source>
        <dbReference type="ARBA" id="ARBA00009261"/>
    </source>
</evidence>
<feature type="transmembrane region" description="Helical" evidence="9">
    <location>
        <begin position="224"/>
        <end position="243"/>
    </location>
</feature>
<organism evidence="10 11">
    <name type="scientific">Clostridium taeniosporum</name>
    <dbReference type="NCBI Taxonomy" id="394958"/>
    <lineage>
        <taxon>Bacteria</taxon>
        <taxon>Bacillati</taxon>
        <taxon>Bacillota</taxon>
        <taxon>Clostridia</taxon>
        <taxon>Eubacteriales</taxon>
        <taxon>Clostridiaceae</taxon>
        <taxon>Clostridium</taxon>
    </lineage>
</organism>
<keyword evidence="4 9" id="KW-1003">Cell membrane</keyword>
<evidence type="ECO:0000256" key="6">
    <source>
        <dbReference type="ARBA" id="ARBA00022847"/>
    </source>
</evidence>
<evidence type="ECO:0000256" key="9">
    <source>
        <dbReference type="RuleBase" id="RU363064"/>
    </source>
</evidence>
<evidence type="ECO:0000256" key="1">
    <source>
        <dbReference type="ARBA" id="ARBA00004651"/>
    </source>
</evidence>
<keyword evidence="8 9" id="KW-0472">Membrane</keyword>
<comment type="subcellular location">
    <subcellularLocation>
        <location evidence="1 9">Cell membrane</location>
        <topology evidence="1 9">Multi-pass membrane protein</topology>
    </subcellularLocation>
</comment>
<evidence type="ECO:0000313" key="10">
    <source>
        <dbReference type="EMBL" id="AOR23035.1"/>
    </source>
</evidence>
<protein>
    <submittedName>
        <fullName evidence="10">Sodium:alanine symporter family protein</fullName>
    </submittedName>
</protein>
<dbReference type="PANTHER" id="PTHR30330">
    <property type="entry name" value="AGSS FAMILY TRANSPORTER, SODIUM-ALANINE"/>
    <property type="match status" value="1"/>
</dbReference>
<dbReference type="RefSeq" id="WP_069679190.1">
    <property type="nucleotide sequence ID" value="NZ_CP017253.2"/>
</dbReference>
<feature type="transmembrane region" description="Helical" evidence="9">
    <location>
        <begin position="411"/>
        <end position="431"/>
    </location>
</feature>
<feature type="transmembrane region" description="Helical" evidence="9">
    <location>
        <begin position="25"/>
        <end position="42"/>
    </location>
</feature>
<feature type="transmembrane region" description="Helical" evidence="9">
    <location>
        <begin position="107"/>
        <end position="125"/>
    </location>
</feature>
<evidence type="ECO:0000256" key="8">
    <source>
        <dbReference type="ARBA" id="ARBA00023136"/>
    </source>
</evidence>
<dbReference type="EMBL" id="CP017253">
    <property type="protein sequence ID" value="AOR23035.1"/>
    <property type="molecule type" value="Genomic_DNA"/>
</dbReference>
<name>A0A1D7XI72_9CLOT</name>
<feature type="transmembrane region" description="Helical" evidence="9">
    <location>
        <begin position="193"/>
        <end position="212"/>
    </location>
</feature>
<feature type="transmembrane region" description="Helical" evidence="9">
    <location>
        <begin position="263"/>
        <end position="281"/>
    </location>
</feature>
<dbReference type="NCBIfam" id="TIGR00835">
    <property type="entry name" value="agcS"/>
    <property type="match status" value="1"/>
</dbReference>
<dbReference type="KEGG" id="ctae:BGI42_04570"/>
<keyword evidence="3 9" id="KW-0813">Transport</keyword>
<dbReference type="Pfam" id="PF01235">
    <property type="entry name" value="Na_Ala_symp"/>
    <property type="match status" value="1"/>
</dbReference>
<feature type="transmembrane region" description="Helical" evidence="9">
    <location>
        <begin position="312"/>
        <end position="335"/>
    </location>
</feature>
<feature type="transmembrane region" description="Helical" evidence="9">
    <location>
        <begin position="78"/>
        <end position="101"/>
    </location>
</feature>
<evidence type="ECO:0000256" key="3">
    <source>
        <dbReference type="ARBA" id="ARBA00022448"/>
    </source>
</evidence>
<comment type="similarity">
    <text evidence="2 9">Belongs to the alanine or glycine:cation symporter (AGCS) (TC 2.A.25) family.</text>
</comment>
<dbReference type="OrthoDB" id="9804874at2"/>
<dbReference type="GO" id="GO:0005886">
    <property type="term" value="C:plasma membrane"/>
    <property type="evidence" value="ECO:0007669"/>
    <property type="project" value="UniProtKB-SubCell"/>
</dbReference>
<proteinExistence type="inferred from homology"/>
<keyword evidence="6 9" id="KW-0769">Symport</keyword>
<dbReference type="PRINTS" id="PR00175">
    <property type="entry name" value="NAALASMPORT"/>
</dbReference>
<dbReference type="Gene3D" id="1.20.1740.10">
    <property type="entry name" value="Amino acid/polyamine transporter I"/>
    <property type="match status" value="1"/>
</dbReference>
<dbReference type="InterPro" id="IPR001463">
    <property type="entry name" value="Na/Ala_symport"/>
</dbReference>
<dbReference type="STRING" id="394958.BGI42_04570"/>
<feature type="transmembrane region" description="Helical" evidence="9">
    <location>
        <begin position="371"/>
        <end position="391"/>
    </location>
</feature>
<evidence type="ECO:0000256" key="4">
    <source>
        <dbReference type="ARBA" id="ARBA00022475"/>
    </source>
</evidence>
<evidence type="ECO:0000256" key="5">
    <source>
        <dbReference type="ARBA" id="ARBA00022692"/>
    </source>
</evidence>
<feature type="transmembrane region" description="Helical" evidence="9">
    <location>
        <begin position="158"/>
        <end position="181"/>
    </location>
</feature>
<dbReference type="GO" id="GO:0005283">
    <property type="term" value="F:amino acid:sodium symporter activity"/>
    <property type="evidence" value="ECO:0007669"/>
    <property type="project" value="InterPro"/>
</dbReference>
<keyword evidence="7 9" id="KW-1133">Transmembrane helix</keyword>
<evidence type="ECO:0000256" key="7">
    <source>
        <dbReference type="ARBA" id="ARBA00022989"/>
    </source>
</evidence>
<gene>
    <name evidence="10" type="ORF">BGI42_04570</name>
</gene>
<dbReference type="PANTHER" id="PTHR30330:SF3">
    <property type="entry name" value="TRANSCRIPTIONAL REGULATOR, LRP FAMILY"/>
    <property type="match status" value="1"/>
</dbReference>